<protein>
    <submittedName>
        <fullName evidence="2">Uncharacterized protein</fullName>
    </submittedName>
</protein>
<feature type="region of interest" description="Disordered" evidence="1">
    <location>
        <begin position="1"/>
        <end position="22"/>
    </location>
</feature>
<keyword evidence="3" id="KW-1185">Reference proteome</keyword>
<dbReference type="RefSeq" id="WP_301319196.1">
    <property type="nucleotide sequence ID" value="NZ_BAAAVB010000009.1"/>
</dbReference>
<organism evidence="2 3">
    <name type="scientific">Actinokineospora diospyrosa</name>
    <dbReference type="NCBI Taxonomy" id="103728"/>
    <lineage>
        <taxon>Bacteria</taxon>
        <taxon>Bacillati</taxon>
        <taxon>Actinomycetota</taxon>
        <taxon>Actinomycetes</taxon>
        <taxon>Pseudonocardiales</taxon>
        <taxon>Pseudonocardiaceae</taxon>
        <taxon>Actinokineospora</taxon>
    </lineage>
</organism>
<evidence type="ECO:0000256" key="1">
    <source>
        <dbReference type="SAM" id="MobiDB-lite"/>
    </source>
</evidence>
<feature type="compositionally biased region" description="Low complexity" evidence="1">
    <location>
        <begin position="226"/>
        <end position="244"/>
    </location>
</feature>
<feature type="compositionally biased region" description="Polar residues" evidence="1">
    <location>
        <begin position="162"/>
        <end position="178"/>
    </location>
</feature>
<evidence type="ECO:0000313" key="2">
    <source>
        <dbReference type="EMBL" id="MCP2270320.1"/>
    </source>
</evidence>
<dbReference type="EMBL" id="JAMTCO010000007">
    <property type="protein sequence ID" value="MCP2270320.1"/>
    <property type="molecule type" value="Genomic_DNA"/>
</dbReference>
<feature type="compositionally biased region" description="Polar residues" evidence="1">
    <location>
        <begin position="89"/>
        <end position="104"/>
    </location>
</feature>
<gene>
    <name evidence="2" type="ORF">LV75_002821</name>
</gene>
<comment type="caution">
    <text evidence="2">The sequence shown here is derived from an EMBL/GenBank/DDBJ whole genome shotgun (WGS) entry which is preliminary data.</text>
</comment>
<feature type="compositionally biased region" description="Acidic residues" evidence="1">
    <location>
        <begin position="1"/>
        <end position="12"/>
    </location>
</feature>
<accession>A0ABT1ICF0</accession>
<feature type="compositionally biased region" description="Basic and acidic residues" evidence="1">
    <location>
        <begin position="111"/>
        <end position="124"/>
    </location>
</feature>
<dbReference type="Proteomes" id="UP001205185">
    <property type="component" value="Unassembled WGS sequence"/>
</dbReference>
<sequence length="244" mass="24922">MYVDETGADDTATDSTADAGHDELTVEVGGEEYEVQENFDYDQDGDNDTAVVQTEDGYIAFADTDGDGNADTAVQLDDQGNVVAAAEYNETSGEWTESDANSVNAPGGDGADEHGSKSPSHDSGDDAATPVNSGSGDDITVDTKSGDVTAGEAQYDADGDGTNDTAVVTDEQGNTYAFTDNDGDGEADEAIVIEADGDVTVAQHTGEDEWSTVETGHINADGSYESDSAGAAPTAAGSDANWQG</sequence>
<reference evidence="2 3" key="1">
    <citation type="submission" date="2022-06" db="EMBL/GenBank/DDBJ databases">
        <title>Genomic Encyclopedia of Archaeal and Bacterial Type Strains, Phase II (KMG-II): from individual species to whole genera.</title>
        <authorList>
            <person name="Goeker M."/>
        </authorList>
    </citation>
    <scope>NUCLEOTIDE SEQUENCE [LARGE SCALE GENOMIC DNA]</scope>
    <source>
        <strain evidence="2 3">DSM 44255</strain>
    </source>
</reference>
<feature type="region of interest" description="Disordered" evidence="1">
    <location>
        <begin position="86"/>
        <end position="185"/>
    </location>
</feature>
<proteinExistence type="predicted"/>
<name>A0ABT1ICF0_9PSEU</name>
<feature type="region of interest" description="Disordered" evidence="1">
    <location>
        <begin position="218"/>
        <end position="244"/>
    </location>
</feature>
<evidence type="ECO:0000313" key="3">
    <source>
        <dbReference type="Proteomes" id="UP001205185"/>
    </source>
</evidence>